<organism evidence="1 2">
    <name type="scientific">Lacrimispora saccharolytica (strain ATCC 35040 / DSM 2544 / NRCC 2533 / WM1)</name>
    <name type="common">Clostridium saccharolyticum</name>
    <dbReference type="NCBI Taxonomy" id="610130"/>
    <lineage>
        <taxon>Bacteria</taxon>
        <taxon>Bacillati</taxon>
        <taxon>Bacillota</taxon>
        <taxon>Clostridia</taxon>
        <taxon>Lachnospirales</taxon>
        <taxon>Lachnospiraceae</taxon>
        <taxon>Lacrimispora</taxon>
    </lineage>
</organism>
<dbReference type="OrthoDB" id="1697664at2"/>
<dbReference type="Proteomes" id="UP000001662">
    <property type="component" value="Chromosome"/>
</dbReference>
<reference evidence="1" key="1">
    <citation type="submission" date="2010-07" db="EMBL/GenBank/DDBJ databases">
        <title>Complete sequence of Clostridium saccharolyticum WM1.</title>
        <authorList>
            <consortium name="US DOE Joint Genome Institute"/>
            <person name="Lucas S."/>
            <person name="Copeland A."/>
            <person name="Lapidus A."/>
            <person name="Cheng J.-F."/>
            <person name="Bruce D."/>
            <person name="Goodwin L."/>
            <person name="Pitluck S."/>
            <person name="Chertkov O."/>
            <person name="Detter J.C."/>
            <person name="Han C."/>
            <person name="Tapia R."/>
            <person name="Land M."/>
            <person name="Hauser L."/>
            <person name="Chang Y.-J."/>
            <person name="Jeffries C."/>
            <person name="Kyrpides N."/>
            <person name="Ivanova N."/>
            <person name="Mikhailova N."/>
            <person name="Mouttaki H."/>
            <person name="Lin L."/>
            <person name="Zhou J."/>
            <person name="Hemme C.L."/>
            <person name="Woyke T."/>
        </authorList>
    </citation>
    <scope>NUCLEOTIDE SEQUENCE [LARGE SCALE GENOMIC DNA]</scope>
    <source>
        <strain evidence="1">WM1</strain>
    </source>
</reference>
<gene>
    <name evidence="1" type="ordered locus">Closa_0750</name>
</gene>
<dbReference type="EMBL" id="CP002109">
    <property type="protein sequence ID" value="ADL03375.1"/>
    <property type="molecule type" value="Genomic_DNA"/>
</dbReference>
<accession>D9R5G9</accession>
<evidence type="ECO:0000313" key="1">
    <source>
        <dbReference type="EMBL" id="ADL03375.1"/>
    </source>
</evidence>
<keyword evidence="2" id="KW-1185">Reference proteome</keyword>
<dbReference type="AlphaFoldDB" id="D9R5G9"/>
<dbReference type="RefSeq" id="WP_013271470.1">
    <property type="nucleotide sequence ID" value="NC_014376.1"/>
</dbReference>
<sequence length="124" mass="14426">MLKKDIEIDGKLVPFRASATIPRLYRAQFKRDIFKDLLKLERSIQSNDEESSELPIDDLEMFENVAYIMAKHADPKQPGTPEDWLDQFDTFSIYSILPQILDLWNLNTYTESESKKKQDQAAGK</sequence>
<proteinExistence type="predicted"/>
<evidence type="ECO:0000313" key="2">
    <source>
        <dbReference type="Proteomes" id="UP000001662"/>
    </source>
</evidence>
<protein>
    <submittedName>
        <fullName evidence="1">Uncharacterized protein</fullName>
    </submittedName>
</protein>
<dbReference type="eggNOG" id="ENOG502ZW4F">
    <property type="taxonomic scope" value="Bacteria"/>
</dbReference>
<dbReference type="HOGENOM" id="CLU_147315_0_0_9"/>
<dbReference type="PaxDb" id="610130-Closa_0750"/>
<dbReference type="KEGG" id="csh:Closa_0750"/>
<dbReference type="STRING" id="610130.Closa_0750"/>
<name>D9R5G9_LACSW</name>